<reference evidence="3" key="1">
    <citation type="submission" date="2019-08" db="EMBL/GenBank/DDBJ databases">
        <authorList>
            <person name="Kucharzyk K."/>
            <person name="Murdoch R.W."/>
            <person name="Higgins S."/>
            <person name="Loffler F."/>
        </authorList>
    </citation>
    <scope>NUCLEOTIDE SEQUENCE</scope>
</reference>
<protein>
    <recommendedName>
        <fullName evidence="4">Right handed beta helix domain-containing protein</fullName>
    </recommendedName>
</protein>
<dbReference type="InterPro" id="IPR039448">
    <property type="entry name" value="Beta_helix"/>
</dbReference>
<sequence>MKISKNIILIGILIVFLATSIGSVSAIDNNVSNTNTDNYAVNDLGINQINSNVDDNINTNDNTTITTDFNNNDNTTGYNNTGYNTKDYNITDSINEDKDNESNEEILNVSTSLNSNSKSFNTINVLNSPQTIIITDSSYSNYFNSNGTIKTGSGLVEGDILDIQGTLYNKNFVLTIPLNLITTSNGKLVNGTIYIRTSGSGSNITGLTIINTNDNGHGVYLLETENNTIKNCDFTISGQGAYSLPMVRSNYNKIIGNKMVNLINNYSPGMDPSAKTVIVLGNSHNNTIANNTLASNGSNCIYLSTYSFLDYGSGEGASTYNNIINNTVYGADTSWCYVIQIMGNYNNIKYNTVYGGYRGISSVGTYNNVSSNKIFDTANTGIYAGTNNIIYDNFINQTGSSTGIVVTGSNVGLKNNVIYVVNGKAIDVSSNNNITIENNNISSVGGTCVYIFGNSNQISILRNIINSNTGLCISIKRQDSQTFPTNITIRNNTLNTENNYSIDAKDCDKNTFVLGNDNTIKGQIISPGGEIINPPINNFTGTLHIINESNFDDYFDIYGNLKNIVDDGDVLNITGNFYNRDIKITSTIKIIGDLANFYNSTFIITARGVWIENINIINEAKMGIIINQTESATINKNNISSIHPTTAYGIYIYQSDNNIISSNNIYVKGDLLTYGILSFGSLSNVIKDNNIKVNGTGNLHKYESGICIDGEHIVNEIFRTYGILLLYSSNNNLTNNHLNISSAIENSPNQSDNFTNSIAGIDIYYDSHNNNIIGNDIIICAKDPYLYGLGVLGGQTNTGNLRSENNTFKSNNIQIDGSYFATGFISGYNSFNTLLYGNSIFCSANDYVYGVTLELSQFNIIQDNQIDLFAIINYAIELYASNDNQIIQNLVYASGSYSYGIAAISSSRNQIILNDIEVYGDLSKEPIQKRHGDAIPYGNAGMLLMSNSDNNIIKDNKIKSSGEYAINGTSIKNTTIDNNFLNATGIINSSTSEVIVEGKKGIYSILVSNNTESGNTIINNYGNFFDEGDLLFPQANTTVNNSAKFNISVINNLSVFENGKAFFYVYYNNEWIRIGIANINNGKFEYNWTKIYDSMIVGSYDIKAVINKVDYENLTIFSTLNVGKASVNVSILNSTGVKGEYATVSAKVTDSRGNPLNGIEVRFYVEGSYVGRAYTNSNGTAILDYLLSSYQDIGDYYLRAVTIESDNYLQGSGVGNLLIKTKTYLIPTISPVDFGKTAVIKFTLKGSDNKLLSGRTIYMLLDGIIVLTNKTNSKGVVQFTIPRLAKGNHTILAYFADNDPNYGSSYYQGKQVIRANADLLITNVKKYGNNYKVTIKNQGSSKSSTSKLKVWYSKNKYRTVVVKPISAGKSLTVLVKFFKYSTHKKYTKYAQINYNKAVVESNYNNNKVSFKNSNYQRYKSDLVISSIKRVGNNYKIKIVNKGTASSGTFKLKVWFGSGKKTKYKVFTIRSIPLNRYVTATFAFFKYSEHKKYTKYAKVNYNKVAIESNYNNNLFKFKT</sequence>
<feature type="domain" description="Right handed beta helix" evidence="2">
    <location>
        <begin position="623"/>
        <end position="777"/>
    </location>
</feature>
<evidence type="ECO:0000259" key="2">
    <source>
        <dbReference type="Pfam" id="PF13229"/>
    </source>
</evidence>
<dbReference type="SUPFAM" id="SSF49373">
    <property type="entry name" value="Invasin/intimin cell-adhesion fragments"/>
    <property type="match status" value="1"/>
</dbReference>
<accession>A0A644UV33</accession>
<dbReference type="InterPro" id="IPR012334">
    <property type="entry name" value="Pectin_lyas_fold"/>
</dbReference>
<feature type="domain" description="CARDB" evidence="1">
    <location>
        <begin position="1328"/>
        <end position="1409"/>
    </location>
</feature>
<dbReference type="InterPro" id="IPR008964">
    <property type="entry name" value="Invasin/intimin_cell_adhesion"/>
</dbReference>
<name>A0A644UV33_9ZZZZ</name>
<organism evidence="3">
    <name type="scientific">bioreactor metagenome</name>
    <dbReference type="NCBI Taxonomy" id="1076179"/>
    <lineage>
        <taxon>unclassified sequences</taxon>
        <taxon>metagenomes</taxon>
        <taxon>ecological metagenomes</taxon>
    </lineage>
</organism>
<evidence type="ECO:0000259" key="1">
    <source>
        <dbReference type="Pfam" id="PF07705"/>
    </source>
</evidence>
<dbReference type="SMART" id="SM00710">
    <property type="entry name" value="PbH1"/>
    <property type="match status" value="15"/>
</dbReference>
<dbReference type="Pfam" id="PF07705">
    <property type="entry name" value="CARDB"/>
    <property type="match status" value="1"/>
</dbReference>
<dbReference type="SUPFAM" id="SSF51126">
    <property type="entry name" value="Pectin lyase-like"/>
    <property type="match status" value="2"/>
</dbReference>
<dbReference type="EMBL" id="VSSQ01000169">
    <property type="protein sequence ID" value="MPL82938.1"/>
    <property type="molecule type" value="Genomic_DNA"/>
</dbReference>
<feature type="domain" description="Right handed beta helix" evidence="2">
    <location>
        <begin position="359"/>
        <end position="514"/>
    </location>
</feature>
<dbReference type="InterPro" id="IPR013783">
    <property type="entry name" value="Ig-like_fold"/>
</dbReference>
<dbReference type="InterPro" id="IPR011635">
    <property type="entry name" value="CARDB"/>
</dbReference>
<evidence type="ECO:0008006" key="4">
    <source>
        <dbReference type="Google" id="ProtNLM"/>
    </source>
</evidence>
<dbReference type="InterPro" id="IPR006626">
    <property type="entry name" value="PbH1"/>
</dbReference>
<dbReference type="Pfam" id="PF13229">
    <property type="entry name" value="Beta_helix"/>
    <property type="match status" value="2"/>
</dbReference>
<proteinExistence type="predicted"/>
<dbReference type="Gene3D" id="2.160.20.10">
    <property type="entry name" value="Single-stranded right-handed beta-helix, Pectin lyase-like"/>
    <property type="match status" value="2"/>
</dbReference>
<evidence type="ECO:0000313" key="3">
    <source>
        <dbReference type="EMBL" id="MPL82938.1"/>
    </source>
</evidence>
<dbReference type="InterPro" id="IPR011050">
    <property type="entry name" value="Pectin_lyase_fold/virulence"/>
</dbReference>
<comment type="caution">
    <text evidence="3">The sequence shown here is derived from an EMBL/GenBank/DDBJ whole genome shotgun (WGS) entry which is preliminary data.</text>
</comment>
<dbReference type="Gene3D" id="2.60.40.10">
    <property type="entry name" value="Immunoglobulins"/>
    <property type="match status" value="2"/>
</dbReference>
<gene>
    <name evidence="3" type="ORF">SDC9_28888</name>
</gene>